<protein>
    <submittedName>
        <fullName evidence="1">Uncharacterized protein</fullName>
    </submittedName>
</protein>
<proteinExistence type="predicted"/>
<evidence type="ECO:0000313" key="1">
    <source>
        <dbReference type="EMBL" id="KAH7903601.1"/>
    </source>
</evidence>
<accession>A0ACB7ZRQ6</accession>
<gene>
    <name evidence="1" type="ORF">BJ138DRAFT_1131301</name>
</gene>
<name>A0ACB7ZRQ6_9AGAM</name>
<dbReference type="EMBL" id="MU268867">
    <property type="protein sequence ID" value="KAH7903601.1"/>
    <property type="molecule type" value="Genomic_DNA"/>
</dbReference>
<comment type="caution">
    <text evidence="1">The sequence shown here is derived from an EMBL/GenBank/DDBJ whole genome shotgun (WGS) entry which is preliminary data.</text>
</comment>
<keyword evidence="2" id="KW-1185">Reference proteome</keyword>
<organism evidence="1 2">
    <name type="scientific">Hygrophoropsis aurantiaca</name>
    <dbReference type="NCBI Taxonomy" id="72124"/>
    <lineage>
        <taxon>Eukaryota</taxon>
        <taxon>Fungi</taxon>
        <taxon>Dikarya</taxon>
        <taxon>Basidiomycota</taxon>
        <taxon>Agaricomycotina</taxon>
        <taxon>Agaricomycetes</taxon>
        <taxon>Agaricomycetidae</taxon>
        <taxon>Boletales</taxon>
        <taxon>Coniophorineae</taxon>
        <taxon>Hygrophoropsidaceae</taxon>
        <taxon>Hygrophoropsis</taxon>
    </lineage>
</organism>
<evidence type="ECO:0000313" key="2">
    <source>
        <dbReference type="Proteomes" id="UP000790377"/>
    </source>
</evidence>
<feature type="non-terminal residue" evidence="1">
    <location>
        <position position="90"/>
    </location>
</feature>
<dbReference type="Proteomes" id="UP000790377">
    <property type="component" value="Unassembled WGS sequence"/>
</dbReference>
<sequence>MGDAPIPPAAVDEMISFIRNTATSRYSVLAATVLYNYDLVTTLDKEVDLVWTRPRSLLQVLYILNRYVALFDCLFNSSVFLYQGTNLTNS</sequence>
<reference evidence="1" key="1">
    <citation type="journal article" date="2021" name="New Phytol.">
        <title>Evolutionary innovations through gain and loss of genes in the ectomycorrhizal Boletales.</title>
        <authorList>
            <person name="Wu G."/>
            <person name="Miyauchi S."/>
            <person name="Morin E."/>
            <person name="Kuo A."/>
            <person name="Drula E."/>
            <person name="Varga T."/>
            <person name="Kohler A."/>
            <person name="Feng B."/>
            <person name="Cao Y."/>
            <person name="Lipzen A."/>
            <person name="Daum C."/>
            <person name="Hundley H."/>
            <person name="Pangilinan J."/>
            <person name="Johnson J."/>
            <person name="Barry K."/>
            <person name="LaButti K."/>
            <person name="Ng V."/>
            <person name="Ahrendt S."/>
            <person name="Min B."/>
            <person name="Choi I.G."/>
            <person name="Park H."/>
            <person name="Plett J.M."/>
            <person name="Magnuson J."/>
            <person name="Spatafora J.W."/>
            <person name="Nagy L.G."/>
            <person name="Henrissat B."/>
            <person name="Grigoriev I.V."/>
            <person name="Yang Z.L."/>
            <person name="Xu J."/>
            <person name="Martin F.M."/>
        </authorList>
    </citation>
    <scope>NUCLEOTIDE SEQUENCE</scope>
    <source>
        <strain evidence="1">ATCC 28755</strain>
    </source>
</reference>